<protein>
    <submittedName>
        <fullName evidence="5">Esterase/lipase</fullName>
    </submittedName>
</protein>
<accession>A0A086P7E3</accession>
<dbReference type="Pfam" id="PF07859">
    <property type="entry name" value="Abhydrolase_3"/>
    <property type="match status" value="1"/>
</dbReference>
<keyword evidence="2" id="KW-0378">Hydrolase</keyword>
<dbReference type="PATRIC" id="fig|1219045.3.peg.2937"/>
<proteinExistence type="inferred from homology"/>
<dbReference type="Proteomes" id="UP000024284">
    <property type="component" value="Unassembled WGS sequence"/>
</dbReference>
<evidence type="ECO:0000256" key="3">
    <source>
        <dbReference type="SAM" id="SignalP"/>
    </source>
</evidence>
<sequence>MRITAVLLGMSLTLSSLAVAQDRPNPISPDRTVTVPRFRLPPSVYLSREARERMAKRPADTGAALDSIARGGSEVARRIRNGQDKVALARSAEMGRRYGVTIEATEIAGIKGYWVRPEKVAPANKGKVLVNLPGGGFVVSAPGAGAIAEAAPLAGMAGIAILTISYSQAPEARFPAASRDVAAVYRELLKTHKARNIGFFGGSAGGLLTAQSLAWFQKESLPTPGAAGVLCASADARWAGDAWYWFKPLQGLTAPPTLDERFYYGDHDLSDPLMSPIESSEVLKRFPPTLLITATRAGELSAAVNTHRLLVKAGVEADLHVWDGLNHCFYTDDKIPESREAFGVMARFFTRHLGSR</sequence>
<dbReference type="RefSeq" id="WP_051908391.1">
    <property type="nucleotide sequence ID" value="NZ_BCZD01000044.1"/>
</dbReference>
<dbReference type="InterPro" id="IPR050300">
    <property type="entry name" value="GDXG_lipolytic_enzyme"/>
</dbReference>
<evidence type="ECO:0000259" key="4">
    <source>
        <dbReference type="Pfam" id="PF07859"/>
    </source>
</evidence>
<dbReference type="EMBL" id="JFZA02000033">
    <property type="protein sequence ID" value="KFG89311.1"/>
    <property type="molecule type" value="Genomic_DNA"/>
</dbReference>
<dbReference type="AlphaFoldDB" id="A0A086P7E3"/>
<keyword evidence="6" id="KW-1185">Reference proteome</keyword>
<reference evidence="5" key="1">
    <citation type="submission" date="2014-08" db="EMBL/GenBank/DDBJ databases">
        <title>Draft genome sequences of Sphingobium herbicidovorans.</title>
        <authorList>
            <person name="Gan H.M."/>
            <person name="Gan H.Y."/>
            <person name="Savka M.A."/>
        </authorList>
    </citation>
    <scope>NUCLEOTIDE SEQUENCE [LARGE SCALE GENOMIC DNA]</scope>
    <source>
        <strain evidence="5">NBRC 16415</strain>
    </source>
</reference>
<evidence type="ECO:0000256" key="2">
    <source>
        <dbReference type="ARBA" id="ARBA00022801"/>
    </source>
</evidence>
<organism evidence="5 6">
    <name type="scientific">Sphingobium herbicidovorans (strain ATCC 700291 / DSM 11019 / CCUG 56400 / KCTC 2939 / LMG 18315 / NBRC 16415 / MH)</name>
    <name type="common">Sphingomonas herbicidovorans</name>
    <dbReference type="NCBI Taxonomy" id="1219045"/>
    <lineage>
        <taxon>Bacteria</taxon>
        <taxon>Pseudomonadati</taxon>
        <taxon>Pseudomonadota</taxon>
        <taxon>Alphaproteobacteria</taxon>
        <taxon>Sphingomonadales</taxon>
        <taxon>Sphingomonadaceae</taxon>
        <taxon>Sphingobium</taxon>
    </lineage>
</organism>
<dbReference type="InterPro" id="IPR013094">
    <property type="entry name" value="AB_hydrolase_3"/>
</dbReference>
<comment type="caution">
    <text evidence="5">The sequence shown here is derived from an EMBL/GenBank/DDBJ whole genome shotgun (WGS) entry which is preliminary data.</text>
</comment>
<evidence type="ECO:0000313" key="5">
    <source>
        <dbReference type="EMBL" id="KFG89311.1"/>
    </source>
</evidence>
<feature type="chain" id="PRO_5001813024" evidence="3">
    <location>
        <begin position="21"/>
        <end position="356"/>
    </location>
</feature>
<dbReference type="STRING" id="76947.GCA_002080435_01494"/>
<feature type="signal peptide" evidence="3">
    <location>
        <begin position="1"/>
        <end position="20"/>
    </location>
</feature>
<dbReference type="SUPFAM" id="SSF53474">
    <property type="entry name" value="alpha/beta-Hydrolases"/>
    <property type="match status" value="1"/>
</dbReference>
<dbReference type="PANTHER" id="PTHR48081">
    <property type="entry name" value="AB HYDROLASE SUPERFAMILY PROTEIN C4A8.06C"/>
    <property type="match status" value="1"/>
</dbReference>
<comment type="similarity">
    <text evidence="1">Belongs to the 'GDXG' lipolytic enzyme family.</text>
</comment>
<dbReference type="eggNOG" id="COG0657">
    <property type="taxonomic scope" value="Bacteria"/>
</dbReference>
<dbReference type="Gene3D" id="3.40.50.1820">
    <property type="entry name" value="alpha/beta hydrolase"/>
    <property type="match status" value="1"/>
</dbReference>
<evidence type="ECO:0000313" key="6">
    <source>
        <dbReference type="Proteomes" id="UP000024284"/>
    </source>
</evidence>
<feature type="domain" description="Alpha/beta hydrolase fold-3" evidence="4">
    <location>
        <begin position="130"/>
        <end position="330"/>
    </location>
</feature>
<dbReference type="PANTHER" id="PTHR48081:SF30">
    <property type="entry name" value="ACETYL-HYDROLASE LIPR-RELATED"/>
    <property type="match status" value="1"/>
</dbReference>
<gene>
    <name evidence="5" type="ORF">BV98_002897</name>
</gene>
<name>A0A086P7E3_SPHHM</name>
<dbReference type="InterPro" id="IPR029058">
    <property type="entry name" value="AB_hydrolase_fold"/>
</dbReference>
<evidence type="ECO:0000256" key="1">
    <source>
        <dbReference type="ARBA" id="ARBA00010515"/>
    </source>
</evidence>
<dbReference type="OrthoDB" id="9806180at2"/>
<dbReference type="GO" id="GO:0004806">
    <property type="term" value="F:triacylglycerol lipase activity"/>
    <property type="evidence" value="ECO:0007669"/>
    <property type="project" value="TreeGrafter"/>
</dbReference>
<keyword evidence="3" id="KW-0732">Signal</keyword>